<comment type="similarity">
    <text evidence="5">Belongs to the CheB family.</text>
</comment>
<gene>
    <name evidence="5" type="primary">cheB</name>
    <name evidence="10" type="ORF">AB835_06030</name>
</gene>
<dbReference type="GO" id="GO:0050568">
    <property type="term" value="F:protein-glutamine glutaminase activity"/>
    <property type="evidence" value="ECO:0007669"/>
    <property type="project" value="UniProtKB-UniRule"/>
</dbReference>
<feature type="active site" evidence="5 6">
    <location>
        <position position="172"/>
    </location>
</feature>
<evidence type="ECO:0000256" key="6">
    <source>
        <dbReference type="PROSITE-ProRule" id="PRU00050"/>
    </source>
</evidence>
<dbReference type="NCBIfam" id="NF001965">
    <property type="entry name" value="PRK00742.1"/>
    <property type="match status" value="1"/>
</dbReference>
<dbReference type="CDD" id="cd16432">
    <property type="entry name" value="CheB_Rec"/>
    <property type="match status" value="1"/>
</dbReference>
<reference evidence="10 11" key="1">
    <citation type="journal article" date="2016" name="Appl. Environ. Microbiol.">
        <title>Lack of Overt Genome Reduction in the Bryostatin-Producing Bryozoan Symbiont "Candidatus Endobugula sertula".</title>
        <authorList>
            <person name="Miller I.J."/>
            <person name="Vanee N."/>
            <person name="Fong S.S."/>
            <person name="Lim-Fong G.E."/>
            <person name="Kwan J.C."/>
        </authorList>
    </citation>
    <scope>NUCLEOTIDE SEQUENCE [LARGE SCALE GENOMIC DNA]</scope>
    <source>
        <strain evidence="10">AB1-4</strain>
    </source>
</reference>
<comment type="domain">
    <text evidence="5">Contains a C-terminal catalytic domain, and an N-terminal region which modulates catalytic activity.</text>
</comment>
<dbReference type="GO" id="GO:0005737">
    <property type="term" value="C:cytoplasm"/>
    <property type="evidence" value="ECO:0007669"/>
    <property type="project" value="UniProtKB-SubCell"/>
</dbReference>
<dbReference type="InterPro" id="IPR000673">
    <property type="entry name" value="Sig_transdc_resp-reg_Me-estase"/>
</dbReference>
<dbReference type="Pfam" id="PF01339">
    <property type="entry name" value="CheB_methylest"/>
    <property type="match status" value="1"/>
</dbReference>
<evidence type="ECO:0000259" key="8">
    <source>
        <dbReference type="PROSITE" id="PS50110"/>
    </source>
</evidence>
<feature type="modified residue" description="4-aspartylphosphate" evidence="5 7">
    <location>
        <position position="56"/>
    </location>
</feature>
<dbReference type="Proteomes" id="UP000242502">
    <property type="component" value="Unassembled WGS sequence"/>
</dbReference>
<dbReference type="PANTHER" id="PTHR42872">
    <property type="entry name" value="PROTEIN-GLUTAMATE METHYLESTERASE/PROTEIN-GLUTAMINE GLUTAMINASE"/>
    <property type="match status" value="1"/>
</dbReference>
<dbReference type="SUPFAM" id="SSF52738">
    <property type="entry name" value="Methylesterase CheB, C-terminal domain"/>
    <property type="match status" value="1"/>
</dbReference>
<protein>
    <recommendedName>
        <fullName evidence="5">Protein-glutamate methylesterase/protein-glutamine glutaminase</fullName>
        <ecNumber evidence="5">3.1.1.61</ecNumber>
        <ecNumber evidence="5">3.5.1.44</ecNumber>
    </recommendedName>
</protein>
<dbReference type="PANTHER" id="PTHR42872:SF6">
    <property type="entry name" value="PROTEIN-GLUTAMATE METHYLESTERASE_PROTEIN-GLUTAMINE GLUTAMINASE"/>
    <property type="match status" value="1"/>
</dbReference>
<dbReference type="PROSITE" id="PS50122">
    <property type="entry name" value="CHEB"/>
    <property type="match status" value="1"/>
</dbReference>
<evidence type="ECO:0000259" key="9">
    <source>
        <dbReference type="PROSITE" id="PS50122"/>
    </source>
</evidence>
<evidence type="ECO:0000256" key="5">
    <source>
        <dbReference type="HAMAP-Rule" id="MF_00099"/>
    </source>
</evidence>
<dbReference type="HAMAP" id="MF_00099">
    <property type="entry name" value="CheB_chemtxs"/>
    <property type="match status" value="1"/>
</dbReference>
<keyword evidence="5 7" id="KW-0597">Phosphoprotein</keyword>
<name>A0A1D2QQU5_9GAMM</name>
<evidence type="ECO:0000256" key="3">
    <source>
        <dbReference type="ARBA" id="ARBA00022801"/>
    </source>
</evidence>
<accession>A0A1D2QQU5</accession>
<dbReference type="PROSITE" id="PS50110">
    <property type="entry name" value="RESPONSE_REGULATORY"/>
    <property type="match status" value="1"/>
</dbReference>
<dbReference type="EMBL" id="MDLC01000016">
    <property type="protein sequence ID" value="ODS23968.1"/>
    <property type="molecule type" value="Genomic_DNA"/>
</dbReference>
<dbReference type="NCBIfam" id="NF009206">
    <property type="entry name" value="PRK12555.1"/>
    <property type="match status" value="1"/>
</dbReference>
<evidence type="ECO:0000256" key="7">
    <source>
        <dbReference type="PROSITE-ProRule" id="PRU00169"/>
    </source>
</evidence>
<dbReference type="EC" id="3.5.1.44" evidence="5"/>
<dbReference type="GO" id="GO:0000156">
    <property type="term" value="F:phosphorelay response regulator activity"/>
    <property type="evidence" value="ECO:0007669"/>
    <property type="project" value="InterPro"/>
</dbReference>
<evidence type="ECO:0000256" key="2">
    <source>
        <dbReference type="ARBA" id="ARBA00022500"/>
    </source>
</evidence>
<dbReference type="InterPro" id="IPR008248">
    <property type="entry name" value="CheB-like"/>
</dbReference>
<dbReference type="STRING" id="62101.AB835_06030"/>
<evidence type="ECO:0000256" key="4">
    <source>
        <dbReference type="ARBA" id="ARBA00048267"/>
    </source>
</evidence>
<comment type="function">
    <text evidence="5">Involved in chemotaxis. Part of a chemotaxis signal transduction system that modulates chemotaxis in response to various stimuli. Catalyzes the demethylation of specific methylglutamate residues introduced into the chemoreceptors (methyl-accepting chemotaxis proteins or MCP) by CheR. Also mediates the irreversible deamidation of specific glutamine residues to glutamic acid.</text>
</comment>
<keyword evidence="3 5" id="KW-0378">Hydrolase</keyword>
<evidence type="ECO:0000313" key="11">
    <source>
        <dbReference type="Proteomes" id="UP000242502"/>
    </source>
</evidence>
<dbReference type="GO" id="GO:0006935">
    <property type="term" value="P:chemotaxis"/>
    <property type="evidence" value="ECO:0007669"/>
    <property type="project" value="UniProtKB-UniRule"/>
</dbReference>
<dbReference type="EC" id="3.1.1.61" evidence="5"/>
<comment type="PTM">
    <text evidence="5">Phosphorylated by CheA. Phosphorylation of the N-terminal regulatory domain activates the methylesterase activity.</text>
</comment>
<dbReference type="PIRSF" id="PIRSF000876">
    <property type="entry name" value="RR_chemtxs_CheB"/>
    <property type="match status" value="1"/>
</dbReference>
<dbReference type="Gene3D" id="3.40.50.180">
    <property type="entry name" value="Methylesterase CheB, C-terminal domain"/>
    <property type="match status" value="1"/>
</dbReference>
<evidence type="ECO:0000256" key="1">
    <source>
        <dbReference type="ARBA" id="ARBA00022490"/>
    </source>
</evidence>
<keyword evidence="1 5" id="KW-0963">Cytoplasm</keyword>
<sequence length="351" mass="38336">MSKKRVLIVDDSQLITDLLTQILSSDERLEVVGTASDPFCARDKIKALNPDVITLDIEMPRMDGLTFLRNIMRLRPIPIVMISSLTQQGADATLEALALGAIDFVPKPKVSVSQQMKQLSDEICRKVRMAANANVQALESGHSIAQKRSPPPILEINSRLSSKIDLIAIGASTGGTEALKVVVCRMPELMPPIVVVQHMPKNFTQSFAQRVDSITNLVVEEFTEDGQQLKAGRIYIAHGGHHMIVKKRANVLKGYIVDSPPVNRHCPAVDVMFESIAEWSTNNVIGVILTGMGADGARGMGELHANGAETIAQDEVSSVVWGMPRVAIEQDAVSRVLPLSKIGRFLIDRCY</sequence>
<proteinExistence type="inferred from homology"/>
<dbReference type="CDD" id="cd17541">
    <property type="entry name" value="REC_CheB-like"/>
    <property type="match status" value="1"/>
</dbReference>
<dbReference type="GO" id="GO:0008984">
    <property type="term" value="F:protein-glutamate methylesterase activity"/>
    <property type="evidence" value="ECO:0007669"/>
    <property type="project" value="UniProtKB-UniRule"/>
</dbReference>
<keyword evidence="2 5" id="KW-0145">Chemotaxis</keyword>
<organism evidence="10 11">
    <name type="scientific">Candidatus Endobugula sertula</name>
    <name type="common">Bugula neritina bacterial symbiont</name>
    <dbReference type="NCBI Taxonomy" id="62101"/>
    <lineage>
        <taxon>Bacteria</taxon>
        <taxon>Pseudomonadati</taxon>
        <taxon>Pseudomonadota</taxon>
        <taxon>Gammaproteobacteria</taxon>
        <taxon>Cellvibrionales</taxon>
        <taxon>Cellvibrionaceae</taxon>
        <taxon>Candidatus Endobugula</taxon>
    </lineage>
</organism>
<dbReference type="SUPFAM" id="SSF52172">
    <property type="entry name" value="CheY-like"/>
    <property type="match status" value="1"/>
</dbReference>
<feature type="active site" evidence="5 6">
    <location>
        <position position="295"/>
    </location>
</feature>
<dbReference type="InterPro" id="IPR011006">
    <property type="entry name" value="CheY-like_superfamily"/>
</dbReference>
<feature type="active site" evidence="5 6">
    <location>
        <position position="198"/>
    </location>
</feature>
<dbReference type="SMART" id="SM00448">
    <property type="entry name" value="REC"/>
    <property type="match status" value="1"/>
</dbReference>
<feature type="domain" description="CheB-type methylesterase" evidence="9">
    <location>
        <begin position="160"/>
        <end position="351"/>
    </location>
</feature>
<dbReference type="InterPro" id="IPR035909">
    <property type="entry name" value="CheB_C"/>
</dbReference>
<dbReference type="Gene3D" id="3.40.50.2300">
    <property type="match status" value="1"/>
</dbReference>
<dbReference type="Pfam" id="PF00072">
    <property type="entry name" value="Response_reg"/>
    <property type="match status" value="1"/>
</dbReference>
<comment type="caution">
    <text evidence="10">The sequence shown here is derived from an EMBL/GenBank/DDBJ whole genome shotgun (WGS) entry which is preliminary data.</text>
</comment>
<evidence type="ECO:0000313" key="10">
    <source>
        <dbReference type="EMBL" id="ODS23968.1"/>
    </source>
</evidence>
<comment type="catalytic activity">
    <reaction evidence="4 5">
        <text>[protein]-L-glutamate 5-O-methyl ester + H2O = L-glutamyl-[protein] + methanol + H(+)</text>
        <dbReference type="Rhea" id="RHEA:23236"/>
        <dbReference type="Rhea" id="RHEA-COMP:10208"/>
        <dbReference type="Rhea" id="RHEA-COMP:10311"/>
        <dbReference type="ChEBI" id="CHEBI:15377"/>
        <dbReference type="ChEBI" id="CHEBI:15378"/>
        <dbReference type="ChEBI" id="CHEBI:17790"/>
        <dbReference type="ChEBI" id="CHEBI:29973"/>
        <dbReference type="ChEBI" id="CHEBI:82795"/>
        <dbReference type="EC" id="3.1.1.61"/>
    </reaction>
</comment>
<comment type="subcellular location">
    <subcellularLocation>
        <location evidence="5">Cytoplasm</location>
    </subcellularLocation>
</comment>
<comment type="catalytic activity">
    <reaction evidence="5">
        <text>L-glutaminyl-[protein] + H2O = L-glutamyl-[protein] + NH4(+)</text>
        <dbReference type="Rhea" id="RHEA:16441"/>
        <dbReference type="Rhea" id="RHEA-COMP:10207"/>
        <dbReference type="Rhea" id="RHEA-COMP:10208"/>
        <dbReference type="ChEBI" id="CHEBI:15377"/>
        <dbReference type="ChEBI" id="CHEBI:28938"/>
        <dbReference type="ChEBI" id="CHEBI:29973"/>
        <dbReference type="ChEBI" id="CHEBI:30011"/>
        <dbReference type="EC" id="3.5.1.44"/>
    </reaction>
</comment>
<dbReference type="InterPro" id="IPR001789">
    <property type="entry name" value="Sig_transdc_resp-reg_receiver"/>
</dbReference>
<feature type="domain" description="Response regulatory" evidence="8">
    <location>
        <begin position="5"/>
        <end position="122"/>
    </location>
</feature>
<dbReference type="AlphaFoldDB" id="A0A1D2QQU5"/>